<evidence type="ECO:0000256" key="1">
    <source>
        <dbReference type="ARBA" id="ARBA00004141"/>
    </source>
</evidence>
<evidence type="ECO:0000259" key="11">
    <source>
        <dbReference type="Pfam" id="PF04678"/>
    </source>
</evidence>
<dbReference type="Pfam" id="PF04678">
    <property type="entry name" value="MCU"/>
    <property type="match status" value="1"/>
</dbReference>
<dbReference type="Ensembl" id="ENSSTUT00000004294.1">
    <property type="protein sequence ID" value="ENSSTUP00000004048.1"/>
    <property type="gene ID" value="ENSSTUG00000002018.1"/>
</dbReference>
<keyword evidence="7 10" id="KW-1133">Transmembrane helix</keyword>
<dbReference type="Proteomes" id="UP000472277">
    <property type="component" value="Chromosome 4"/>
</dbReference>
<evidence type="ECO:0000256" key="9">
    <source>
        <dbReference type="ARBA" id="ARBA00023136"/>
    </source>
</evidence>
<accession>A0A673W520</accession>
<dbReference type="InterPro" id="IPR039055">
    <property type="entry name" value="MCU_fam"/>
</dbReference>
<feature type="transmembrane region" description="Helical" evidence="10">
    <location>
        <begin position="276"/>
        <end position="300"/>
    </location>
</feature>
<keyword evidence="13" id="KW-1185">Reference proteome</keyword>
<dbReference type="InterPro" id="IPR006769">
    <property type="entry name" value="MCU_C"/>
</dbReference>
<evidence type="ECO:0000256" key="2">
    <source>
        <dbReference type="ARBA" id="ARBA00005653"/>
    </source>
</evidence>
<evidence type="ECO:0000313" key="13">
    <source>
        <dbReference type="Proteomes" id="UP000472277"/>
    </source>
</evidence>
<organism evidence="12 13">
    <name type="scientific">Salmo trutta</name>
    <name type="common">Brown trout</name>
    <dbReference type="NCBI Taxonomy" id="8032"/>
    <lineage>
        <taxon>Eukaryota</taxon>
        <taxon>Metazoa</taxon>
        <taxon>Chordata</taxon>
        <taxon>Craniata</taxon>
        <taxon>Vertebrata</taxon>
        <taxon>Euteleostomi</taxon>
        <taxon>Actinopterygii</taxon>
        <taxon>Neopterygii</taxon>
        <taxon>Teleostei</taxon>
        <taxon>Protacanthopterygii</taxon>
        <taxon>Salmoniformes</taxon>
        <taxon>Salmonidae</taxon>
        <taxon>Salmoninae</taxon>
        <taxon>Salmo</taxon>
    </lineage>
</organism>
<evidence type="ECO:0000256" key="7">
    <source>
        <dbReference type="ARBA" id="ARBA00022989"/>
    </source>
</evidence>
<name>A0A673W520_SALTR</name>
<dbReference type="GO" id="GO:1990246">
    <property type="term" value="C:uniplex complex"/>
    <property type="evidence" value="ECO:0007669"/>
    <property type="project" value="TreeGrafter"/>
</dbReference>
<keyword evidence="4 10" id="KW-0109">Calcium transport</keyword>
<evidence type="ECO:0000256" key="4">
    <source>
        <dbReference type="ARBA" id="ARBA00022568"/>
    </source>
</evidence>
<keyword evidence="3 10" id="KW-0813">Transport</keyword>
<dbReference type="PANTHER" id="PTHR13462:SF6">
    <property type="entry name" value="CALCIUM UNIPORTER REGULATORY SUBUNIT MCUB, MITOCHONDRIAL"/>
    <property type="match status" value="1"/>
</dbReference>
<dbReference type="GO" id="GO:0051560">
    <property type="term" value="P:mitochondrial calcium ion homeostasis"/>
    <property type="evidence" value="ECO:0007669"/>
    <property type="project" value="UniProtKB-UniRule"/>
</dbReference>
<evidence type="ECO:0000256" key="3">
    <source>
        <dbReference type="ARBA" id="ARBA00022448"/>
    </source>
</evidence>
<comment type="similarity">
    <text evidence="2 10">Belongs to the MCU (TC 1.A.77) family.</text>
</comment>
<dbReference type="OMA" id="LCMKLCG"/>
<keyword evidence="10" id="KW-0999">Mitochondrion inner membrane</keyword>
<sequence length="394" mass="44988">MASLRMFAKLRAGVVGCTEPFLYALKTTRSPVKLLHTAFKHQHSVWFSQAKSLRLHVMWRLARASLLPFTSVKLDSDGFSSSIQAKKIHPRQPQWRCPPQVVFCSTVAPSSDVVLQYKHGRPVLAVPLPSRQESCLFFLRPMLMTVGDLIHDLQREDPGVASVSVLTKDGARVANSTSIDSLLNKDFQLLINDAVYNIHSPEREASSVSSEHVVDVEDMKHMVQLLHTALHLPDHHLLKERQLLERLDGLKQDLSPLEQVKAQLERSAEFHSSRTLWTGVALLSVQGGALAWLTWWVYSWDVMEPVTYFLTYCTSIGVFAYYVLTKQDYVYPDAKDRQFLYYFHKGAKKERFNVQKYNELREELASVCCYTYLYKALQNFCSLLIGLSTDVFSL</sequence>
<keyword evidence="9 10" id="KW-0472">Membrane</keyword>
<evidence type="ECO:0000256" key="6">
    <source>
        <dbReference type="ARBA" id="ARBA00022837"/>
    </source>
</evidence>
<evidence type="ECO:0000256" key="10">
    <source>
        <dbReference type="RuleBase" id="RU367035"/>
    </source>
</evidence>
<reference evidence="12" key="2">
    <citation type="submission" date="2025-09" db="UniProtKB">
        <authorList>
            <consortium name="Ensembl"/>
        </authorList>
    </citation>
    <scope>IDENTIFICATION</scope>
</reference>
<evidence type="ECO:0000256" key="8">
    <source>
        <dbReference type="ARBA" id="ARBA00023065"/>
    </source>
</evidence>
<evidence type="ECO:0000256" key="5">
    <source>
        <dbReference type="ARBA" id="ARBA00022692"/>
    </source>
</evidence>
<reference evidence="12" key="1">
    <citation type="submission" date="2025-08" db="UniProtKB">
        <authorList>
            <consortium name="Ensembl"/>
        </authorList>
    </citation>
    <scope>IDENTIFICATION</scope>
</reference>
<keyword evidence="10" id="KW-0496">Mitochondrion</keyword>
<evidence type="ECO:0000313" key="12">
    <source>
        <dbReference type="Ensembl" id="ENSSTUP00000004048.1"/>
    </source>
</evidence>
<proteinExistence type="inferred from homology"/>
<dbReference type="GO" id="GO:0036444">
    <property type="term" value="P:calcium import into the mitochondrion"/>
    <property type="evidence" value="ECO:0007669"/>
    <property type="project" value="TreeGrafter"/>
</dbReference>
<dbReference type="GeneTree" id="ENSGT00940000158059"/>
<keyword evidence="5 10" id="KW-0812">Transmembrane</keyword>
<comment type="subcellular location">
    <subcellularLocation>
        <location evidence="1">Membrane</location>
        <topology evidence="1">Multi-pass membrane protein</topology>
    </subcellularLocation>
    <subcellularLocation>
        <location evidence="10">Mitochondrion inner membrane</location>
        <topology evidence="10">Multi-pass membrane protein</topology>
    </subcellularLocation>
</comment>
<dbReference type="PANTHER" id="PTHR13462">
    <property type="entry name" value="CALCIUM UNIPORTER PROTEIN, MITOCHONDRIAL"/>
    <property type="match status" value="1"/>
</dbReference>
<keyword evidence="8 10" id="KW-0406">Ion transport</keyword>
<dbReference type="GO" id="GO:0019855">
    <property type="term" value="F:calcium channel inhibitor activity"/>
    <property type="evidence" value="ECO:0007669"/>
    <property type="project" value="TreeGrafter"/>
</dbReference>
<dbReference type="InParanoid" id="A0A673W520"/>
<keyword evidence="6 10" id="KW-0106">Calcium</keyword>
<feature type="domain" description="Calcium uniporter protein C-terminal" evidence="11">
    <location>
        <begin position="156"/>
        <end position="360"/>
    </location>
</feature>
<dbReference type="AlphaFoldDB" id="A0A673W520"/>
<feature type="transmembrane region" description="Helical" evidence="10">
    <location>
        <begin position="306"/>
        <end position="324"/>
    </location>
</feature>
<protein>
    <recommendedName>
        <fullName evidence="10">Calcium uniporter regulatory subunit MCUb</fullName>
    </recommendedName>
</protein>
<gene>
    <name evidence="12" type="primary">MCUB</name>
</gene>